<reference evidence="1 2" key="1">
    <citation type="submission" date="2019-12" db="EMBL/GenBank/DDBJ databases">
        <title>Rhizobium genotypes associated with high levels of biological nitrogen fixation by grain legumes in a temperate-maritime cropping system.</title>
        <authorList>
            <person name="Maluk M."/>
            <person name="Francesc Ferrando Molina F."/>
            <person name="Lopez Del Egido L."/>
            <person name="Lafos M."/>
            <person name="Langarica-Fuentes A."/>
            <person name="Gebre Yohannes G."/>
            <person name="Young M.W."/>
            <person name="Martin P."/>
            <person name="Gantlett R."/>
            <person name="Kenicer G."/>
            <person name="Hawes C."/>
            <person name="Begg G.S."/>
            <person name="Quilliam R.S."/>
            <person name="Squire G.R."/>
            <person name="Poole P.S."/>
            <person name="Young P.W."/>
            <person name="Iannetta P.M."/>
            <person name="James E.K."/>
        </authorList>
    </citation>
    <scope>NUCLEOTIDE SEQUENCE [LARGE SCALE GENOMIC DNA]</scope>
    <source>
        <strain evidence="1 2">JHI985</strain>
    </source>
</reference>
<evidence type="ECO:0000313" key="2">
    <source>
        <dbReference type="Proteomes" id="UP000661163"/>
    </source>
</evidence>
<sequence length="58" mass="6667">MGHPPAAVWSYTPRRIVGFLHFAAIRRKREMARDLVTGFNASRGKAQDIKRTLKDLEE</sequence>
<comment type="caution">
    <text evidence="1">The sequence shown here is derived from an EMBL/GenBank/DDBJ whole genome shotgun (WGS) entry which is preliminary data.</text>
</comment>
<name>A0AAE4YZ42_9HYPH</name>
<dbReference type="EMBL" id="WUFC01000046">
    <property type="protein sequence ID" value="NEI52718.1"/>
    <property type="molecule type" value="Genomic_DNA"/>
</dbReference>
<accession>A0AAE4YZ42</accession>
<gene>
    <name evidence="1" type="ORF">GR217_34430</name>
</gene>
<dbReference type="Proteomes" id="UP000661163">
    <property type="component" value="Unassembled WGS sequence"/>
</dbReference>
<dbReference type="RefSeq" id="WP_164566564.1">
    <property type="nucleotide sequence ID" value="NZ_WUFC01000046.1"/>
</dbReference>
<evidence type="ECO:0000313" key="1">
    <source>
        <dbReference type="EMBL" id="NEI52718.1"/>
    </source>
</evidence>
<protein>
    <submittedName>
        <fullName evidence="1">Uncharacterized protein</fullName>
    </submittedName>
</protein>
<dbReference type="AlphaFoldDB" id="A0AAE4YZ42"/>
<proteinExistence type="predicted"/>
<organism evidence="1 2">
    <name type="scientific">Rhizobium ruizarguesonis</name>
    <dbReference type="NCBI Taxonomy" id="2081791"/>
    <lineage>
        <taxon>Bacteria</taxon>
        <taxon>Pseudomonadati</taxon>
        <taxon>Pseudomonadota</taxon>
        <taxon>Alphaproteobacteria</taxon>
        <taxon>Hyphomicrobiales</taxon>
        <taxon>Rhizobiaceae</taxon>
        <taxon>Rhizobium/Agrobacterium group</taxon>
        <taxon>Rhizobium</taxon>
    </lineage>
</organism>